<sequence>MCALKDKKQLIISAAIKCFAQKGFHATSIQEIVDTAGIAKGSVYSYFKSKEDLLFVAIKHEYDRMMSGVLSVANDINLTPRERLAAQFQHMLQVTLEYSDFIATLKNETDLMVNDQMKAFLNDMHKADFQWYCQSILAIYGDDAKPYVFDAAIIIQAVVKHFTYMDRVQLESTELTRFFMDRLDDLVDGMIRKQQKPILNKEQSENNANPCSPDTSFSYEDSLKAVQSIRVYIKQSKLETKIKTASLSYLTVLDHEITKDQIDPIITTAMISHLKSLGLAEILINLNNLEHYALNQ</sequence>
<dbReference type="SUPFAM" id="SSF46689">
    <property type="entry name" value="Homeodomain-like"/>
    <property type="match status" value="1"/>
</dbReference>
<dbReference type="GO" id="GO:0003677">
    <property type="term" value="F:DNA binding"/>
    <property type="evidence" value="ECO:0007669"/>
    <property type="project" value="UniProtKB-UniRule"/>
</dbReference>
<evidence type="ECO:0000256" key="2">
    <source>
        <dbReference type="PROSITE-ProRule" id="PRU00335"/>
    </source>
</evidence>
<dbReference type="Pfam" id="PF00440">
    <property type="entry name" value="TetR_N"/>
    <property type="match status" value="1"/>
</dbReference>
<evidence type="ECO:0000256" key="1">
    <source>
        <dbReference type="ARBA" id="ARBA00023125"/>
    </source>
</evidence>
<dbReference type="PANTHER" id="PTHR43479">
    <property type="entry name" value="ACREF/ENVCD OPERON REPRESSOR-RELATED"/>
    <property type="match status" value="1"/>
</dbReference>
<evidence type="ECO:0000313" key="5">
    <source>
        <dbReference type="Proteomes" id="UP000426246"/>
    </source>
</evidence>
<proteinExistence type="predicted"/>
<organism evidence="4 5">
    <name type="scientific">Paenibacillus psychroresistens</name>
    <dbReference type="NCBI Taxonomy" id="1778678"/>
    <lineage>
        <taxon>Bacteria</taxon>
        <taxon>Bacillati</taxon>
        <taxon>Bacillota</taxon>
        <taxon>Bacilli</taxon>
        <taxon>Bacillales</taxon>
        <taxon>Paenibacillaceae</taxon>
        <taxon>Paenibacillus</taxon>
    </lineage>
</organism>
<gene>
    <name evidence="4" type="ORF">EHS13_30700</name>
</gene>
<dbReference type="EMBL" id="CP034235">
    <property type="protein sequence ID" value="QGQ98937.1"/>
    <property type="molecule type" value="Genomic_DNA"/>
</dbReference>
<feature type="domain" description="HTH tetR-type" evidence="3">
    <location>
        <begin position="5"/>
        <end position="65"/>
    </location>
</feature>
<evidence type="ECO:0000259" key="3">
    <source>
        <dbReference type="PROSITE" id="PS50977"/>
    </source>
</evidence>
<name>A0A6B8RSQ2_9BACL</name>
<dbReference type="Proteomes" id="UP000426246">
    <property type="component" value="Chromosome"/>
</dbReference>
<dbReference type="PANTHER" id="PTHR43479:SF22">
    <property type="entry name" value="TRANSCRIPTIONAL REGULATOR, TETR FAMILY"/>
    <property type="match status" value="1"/>
</dbReference>
<dbReference type="Gene3D" id="1.10.10.60">
    <property type="entry name" value="Homeodomain-like"/>
    <property type="match status" value="1"/>
</dbReference>
<accession>A0A6B8RSQ2</accession>
<protein>
    <submittedName>
        <fullName evidence="4">TetR/AcrR family transcriptional regulator</fullName>
    </submittedName>
</protein>
<dbReference type="PROSITE" id="PS50977">
    <property type="entry name" value="HTH_TETR_2"/>
    <property type="match status" value="1"/>
</dbReference>
<keyword evidence="5" id="KW-1185">Reference proteome</keyword>
<reference evidence="5" key="1">
    <citation type="submission" date="2018-11" db="EMBL/GenBank/DDBJ databases">
        <title>Complete genome sequence of Paenibacillus sp. ML311-T8.</title>
        <authorList>
            <person name="Nam Y.-D."/>
            <person name="Kang J."/>
            <person name="Chung W.-H."/>
            <person name="Park Y.S."/>
        </authorList>
    </citation>
    <scope>NUCLEOTIDE SEQUENCE [LARGE SCALE GENOMIC DNA]</scope>
    <source>
        <strain evidence="5">ML311-T8</strain>
    </source>
</reference>
<keyword evidence="1 2" id="KW-0238">DNA-binding</keyword>
<dbReference type="Gene3D" id="1.10.357.10">
    <property type="entry name" value="Tetracycline Repressor, domain 2"/>
    <property type="match status" value="1"/>
</dbReference>
<dbReference type="KEGG" id="ppsc:EHS13_30700"/>
<evidence type="ECO:0000313" key="4">
    <source>
        <dbReference type="EMBL" id="QGQ98937.1"/>
    </source>
</evidence>
<feature type="DNA-binding region" description="H-T-H motif" evidence="2">
    <location>
        <begin position="28"/>
        <end position="47"/>
    </location>
</feature>
<dbReference type="InterPro" id="IPR023772">
    <property type="entry name" value="DNA-bd_HTH_TetR-type_CS"/>
</dbReference>
<dbReference type="InterPro" id="IPR001647">
    <property type="entry name" value="HTH_TetR"/>
</dbReference>
<dbReference type="InterPro" id="IPR050624">
    <property type="entry name" value="HTH-type_Tx_Regulator"/>
</dbReference>
<dbReference type="PROSITE" id="PS01081">
    <property type="entry name" value="HTH_TETR_1"/>
    <property type="match status" value="1"/>
</dbReference>
<dbReference type="PRINTS" id="PR00455">
    <property type="entry name" value="HTHTETR"/>
</dbReference>
<dbReference type="InterPro" id="IPR009057">
    <property type="entry name" value="Homeodomain-like_sf"/>
</dbReference>
<dbReference type="AlphaFoldDB" id="A0A6B8RSQ2"/>